<organism evidence="1 2">
    <name type="scientific">Staphylococcus massiliensis S46</name>
    <dbReference type="NCBI Taxonomy" id="1229783"/>
    <lineage>
        <taxon>Bacteria</taxon>
        <taxon>Bacillati</taxon>
        <taxon>Bacillota</taxon>
        <taxon>Bacilli</taxon>
        <taxon>Bacillales</taxon>
        <taxon>Staphylococcaceae</taxon>
        <taxon>Staphylococcus</taxon>
    </lineage>
</organism>
<dbReference type="PATRIC" id="fig|1229783.3.peg.1426"/>
<evidence type="ECO:0000313" key="1">
    <source>
        <dbReference type="EMBL" id="EKU47784.1"/>
    </source>
</evidence>
<dbReference type="STRING" id="1229783.C273_07067"/>
<protein>
    <submittedName>
        <fullName evidence="1">Uncharacterized protein</fullName>
    </submittedName>
</protein>
<dbReference type="AlphaFoldDB" id="K9AKH6"/>
<dbReference type="OrthoDB" id="2412672at2"/>
<name>K9AKH6_9STAP</name>
<dbReference type="EMBL" id="AMSQ01000009">
    <property type="protein sequence ID" value="EKU47784.1"/>
    <property type="molecule type" value="Genomic_DNA"/>
</dbReference>
<gene>
    <name evidence="1" type="ORF">C273_07067</name>
</gene>
<proteinExistence type="predicted"/>
<dbReference type="RefSeq" id="WP_009383714.1">
    <property type="nucleotide sequence ID" value="NZ_AMSQ01000009.1"/>
</dbReference>
<accession>K9AKH6</accession>
<sequence length="310" mass="36735">MLLLEDLNYQFKIGMQVILYDELDVDVYESLESAVEAKEEDNKYTGIFSIVDYQKVDNLDYYLISNEKMLLGWIQTNKAPLLFQKVNEPVKFINDDFEFPLINSKLKKKRNTLNPNKAFISKGFTILDDEVYEALFLKEKLIGFFNPDDLDHGVKIMKEVDISQHKNNFYSDSKYENRVDLTTNDELLMTYHFPKLKVSQFKHDGKRIWLPNHNFNNVMVSSKVFDIKKFNKENLIALHLTGTYNQERKKSKKVIKELIKENKELISGERGSKRNYSKDFEKLYYNLRNSKLGRLQVAYWNFRKKKAGRK</sequence>
<evidence type="ECO:0000313" key="2">
    <source>
        <dbReference type="Proteomes" id="UP000009885"/>
    </source>
</evidence>
<reference evidence="1 2" key="1">
    <citation type="journal article" date="2013" name="Genome Announc.">
        <title>Genome Sequence of Staphylococcus massiliensis Strain S46, Isolated from the Surface of Healthy Human Skin.</title>
        <authorList>
            <person name="Srivastav R."/>
            <person name="Singh A."/>
            <person name="Jangir P.K."/>
            <person name="Kumari C."/>
            <person name="Muduli S."/>
            <person name="Sharma R."/>
        </authorList>
    </citation>
    <scope>NUCLEOTIDE SEQUENCE [LARGE SCALE GENOMIC DNA]</scope>
    <source>
        <strain evidence="1 2">S46</strain>
    </source>
</reference>
<dbReference type="Proteomes" id="UP000009885">
    <property type="component" value="Unassembled WGS sequence"/>
</dbReference>
<keyword evidence="2" id="KW-1185">Reference proteome</keyword>
<comment type="caution">
    <text evidence="1">The sequence shown here is derived from an EMBL/GenBank/DDBJ whole genome shotgun (WGS) entry which is preliminary data.</text>
</comment>